<comment type="caution">
    <text evidence="9">The sequence shown here is derived from an EMBL/GenBank/DDBJ whole genome shotgun (WGS) entry which is preliminary data.</text>
</comment>
<evidence type="ECO:0000256" key="4">
    <source>
        <dbReference type="ARBA" id="ARBA00022475"/>
    </source>
</evidence>
<proteinExistence type="inferred from homology"/>
<keyword evidence="4 8" id="KW-1003">Cell membrane</keyword>
<dbReference type="AlphaFoldDB" id="A0A0F5FKG9"/>
<evidence type="ECO:0000256" key="3">
    <source>
        <dbReference type="ARBA" id="ARBA00022448"/>
    </source>
</evidence>
<feature type="transmembrane region" description="Helical" evidence="8">
    <location>
        <begin position="32"/>
        <end position="49"/>
    </location>
</feature>
<comment type="subcellular location">
    <subcellularLocation>
        <location evidence="1 8">Cell membrane</location>
        <topology evidence="1 8">Multi-pass membrane protein</topology>
    </subcellularLocation>
</comment>
<evidence type="ECO:0000256" key="8">
    <source>
        <dbReference type="RuleBase" id="RU363041"/>
    </source>
</evidence>
<dbReference type="RefSeq" id="WP_046103396.1">
    <property type="nucleotide sequence ID" value="NZ_JZEY01000054.1"/>
</dbReference>
<evidence type="ECO:0000313" key="9">
    <source>
        <dbReference type="EMBL" id="KKB08707.1"/>
    </source>
</evidence>
<dbReference type="PANTHER" id="PTHR30269:SF0">
    <property type="entry name" value="MEMBRANE TRANSPORTER PROTEIN YFCA-RELATED"/>
    <property type="match status" value="1"/>
</dbReference>
<sequence length="249" mass="25844">MLDPLVLLALMAVGMLAGFVDAIAGGGGMITVPALLSAGLPPVAALATNKMQSMVGTGMAVLTYWRRGFVALRDLIPAIALTFAGSALGAFTVSRVDVSLLNVAVPIALIAIALYFLFAPRLSDADKAARLPFRLFVPLMGFAIGFYDGIFGPGTGAFFTVGFVVLFGLGVTRATGSTKALNFTSNLAALVIFIPGGHVVWPVAIVMAIGQIIGAYIGARTGIRYGVKIIRPLVVVVSIAMALKLLFFP</sequence>
<organism evidence="9 10">
    <name type="scientific">Devosia chinhatensis</name>
    <dbReference type="NCBI Taxonomy" id="429727"/>
    <lineage>
        <taxon>Bacteria</taxon>
        <taxon>Pseudomonadati</taxon>
        <taxon>Pseudomonadota</taxon>
        <taxon>Alphaproteobacteria</taxon>
        <taxon>Hyphomicrobiales</taxon>
        <taxon>Devosiaceae</taxon>
        <taxon>Devosia</taxon>
    </lineage>
</organism>
<name>A0A0F5FKG9_9HYPH</name>
<keyword evidence="5 8" id="KW-0812">Transmembrane</keyword>
<keyword evidence="7 8" id="KW-0472">Membrane</keyword>
<dbReference type="PATRIC" id="fig|429727.3.peg.232"/>
<feature type="transmembrane region" description="Helical" evidence="8">
    <location>
        <begin position="187"/>
        <end position="217"/>
    </location>
</feature>
<gene>
    <name evidence="9" type="ORF">VE26_01065</name>
</gene>
<accession>A0A0F5FKG9</accession>
<evidence type="ECO:0000256" key="2">
    <source>
        <dbReference type="ARBA" id="ARBA00009142"/>
    </source>
</evidence>
<dbReference type="GO" id="GO:0005886">
    <property type="term" value="C:plasma membrane"/>
    <property type="evidence" value="ECO:0007669"/>
    <property type="project" value="UniProtKB-SubCell"/>
</dbReference>
<dbReference type="Pfam" id="PF01925">
    <property type="entry name" value="TauE"/>
    <property type="match status" value="1"/>
</dbReference>
<feature type="transmembrane region" description="Helical" evidence="8">
    <location>
        <begin position="156"/>
        <end position="175"/>
    </location>
</feature>
<dbReference type="EMBL" id="JZEY01000054">
    <property type="protein sequence ID" value="KKB08707.1"/>
    <property type="molecule type" value="Genomic_DNA"/>
</dbReference>
<dbReference type="STRING" id="429727.VE26_01065"/>
<reference evidence="9 10" key="1">
    <citation type="submission" date="2015-03" db="EMBL/GenBank/DDBJ databases">
        <authorList>
            <person name="Hassan Y."/>
            <person name="Lepp D."/>
            <person name="Li X.-Z."/>
            <person name="Zhou T."/>
        </authorList>
    </citation>
    <scope>NUCLEOTIDE SEQUENCE [LARGE SCALE GENOMIC DNA]</scope>
    <source>
        <strain evidence="9 10">IPL18</strain>
    </source>
</reference>
<evidence type="ECO:0000256" key="6">
    <source>
        <dbReference type="ARBA" id="ARBA00022989"/>
    </source>
</evidence>
<evidence type="ECO:0000256" key="5">
    <source>
        <dbReference type="ARBA" id="ARBA00022692"/>
    </source>
</evidence>
<feature type="transmembrane region" description="Helical" evidence="8">
    <location>
        <begin position="131"/>
        <end position="150"/>
    </location>
</feature>
<keyword evidence="6 8" id="KW-1133">Transmembrane helix</keyword>
<feature type="transmembrane region" description="Helical" evidence="8">
    <location>
        <begin position="99"/>
        <end position="119"/>
    </location>
</feature>
<keyword evidence="3" id="KW-0813">Transport</keyword>
<keyword evidence="10" id="KW-1185">Reference proteome</keyword>
<dbReference type="PANTHER" id="PTHR30269">
    <property type="entry name" value="TRANSMEMBRANE PROTEIN YFCA"/>
    <property type="match status" value="1"/>
</dbReference>
<feature type="transmembrane region" description="Helical" evidence="8">
    <location>
        <begin position="229"/>
        <end position="248"/>
    </location>
</feature>
<dbReference type="InterPro" id="IPR052017">
    <property type="entry name" value="TSUP"/>
</dbReference>
<feature type="transmembrane region" description="Helical" evidence="8">
    <location>
        <begin position="70"/>
        <end position="93"/>
    </location>
</feature>
<dbReference type="InterPro" id="IPR002781">
    <property type="entry name" value="TM_pro_TauE-like"/>
</dbReference>
<dbReference type="OrthoDB" id="554695at2"/>
<evidence type="ECO:0000313" key="10">
    <source>
        <dbReference type="Proteomes" id="UP000033649"/>
    </source>
</evidence>
<evidence type="ECO:0000256" key="7">
    <source>
        <dbReference type="ARBA" id="ARBA00023136"/>
    </source>
</evidence>
<dbReference type="Proteomes" id="UP000033649">
    <property type="component" value="Unassembled WGS sequence"/>
</dbReference>
<protein>
    <recommendedName>
        <fullName evidence="8">Probable membrane transporter protein</fullName>
    </recommendedName>
</protein>
<comment type="similarity">
    <text evidence="2 8">Belongs to the 4-toluene sulfonate uptake permease (TSUP) (TC 2.A.102) family.</text>
</comment>
<evidence type="ECO:0000256" key="1">
    <source>
        <dbReference type="ARBA" id="ARBA00004651"/>
    </source>
</evidence>